<evidence type="ECO:0000256" key="1">
    <source>
        <dbReference type="ARBA" id="ARBA00010641"/>
    </source>
</evidence>
<organism evidence="8 9">
    <name type="scientific">Asanoa iriomotensis</name>
    <dbReference type="NCBI Taxonomy" id="234613"/>
    <lineage>
        <taxon>Bacteria</taxon>
        <taxon>Bacillati</taxon>
        <taxon>Actinomycetota</taxon>
        <taxon>Actinomycetes</taxon>
        <taxon>Micromonosporales</taxon>
        <taxon>Micromonosporaceae</taxon>
        <taxon>Asanoa</taxon>
    </lineage>
</organism>
<dbReference type="InterPro" id="IPR036388">
    <property type="entry name" value="WH-like_DNA-bd_sf"/>
</dbReference>
<dbReference type="InterPro" id="IPR014284">
    <property type="entry name" value="RNA_pol_sigma-70_dom"/>
</dbReference>
<dbReference type="CDD" id="cd06171">
    <property type="entry name" value="Sigma70_r4"/>
    <property type="match status" value="1"/>
</dbReference>
<evidence type="ECO:0000256" key="5">
    <source>
        <dbReference type="ARBA" id="ARBA00023163"/>
    </source>
</evidence>
<dbReference type="SUPFAM" id="SSF88946">
    <property type="entry name" value="Sigma2 domain of RNA polymerase sigma factors"/>
    <property type="match status" value="1"/>
</dbReference>
<dbReference type="Pfam" id="PF08281">
    <property type="entry name" value="Sigma70_r4_2"/>
    <property type="match status" value="1"/>
</dbReference>
<comment type="caution">
    <text evidence="8">The sequence shown here is derived from an EMBL/GenBank/DDBJ whole genome shotgun (WGS) entry which is preliminary data.</text>
</comment>
<keyword evidence="5" id="KW-0804">Transcription</keyword>
<dbReference type="Proteomes" id="UP000624325">
    <property type="component" value="Unassembled WGS sequence"/>
</dbReference>
<evidence type="ECO:0000256" key="4">
    <source>
        <dbReference type="ARBA" id="ARBA00023125"/>
    </source>
</evidence>
<dbReference type="RefSeq" id="WP_203700152.1">
    <property type="nucleotide sequence ID" value="NZ_BAAALU010000011.1"/>
</dbReference>
<evidence type="ECO:0000256" key="3">
    <source>
        <dbReference type="ARBA" id="ARBA00023082"/>
    </source>
</evidence>
<protein>
    <submittedName>
        <fullName evidence="8">RNA polymerase sigma24 factor</fullName>
    </submittedName>
</protein>
<dbReference type="InterPro" id="IPR013325">
    <property type="entry name" value="RNA_pol_sigma_r2"/>
</dbReference>
<evidence type="ECO:0000259" key="6">
    <source>
        <dbReference type="Pfam" id="PF04542"/>
    </source>
</evidence>
<evidence type="ECO:0000313" key="9">
    <source>
        <dbReference type="Proteomes" id="UP000624325"/>
    </source>
</evidence>
<evidence type="ECO:0000313" key="8">
    <source>
        <dbReference type="EMBL" id="GIF54447.1"/>
    </source>
</evidence>
<keyword evidence="2" id="KW-0805">Transcription regulation</keyword>
<dbReference type="NCBIfam" id="TIGR02937">
    <property type="entry name" value="sigma70-ECF"/>
    <property type="match status" value="1"/>
</dbReference>
<accession>A0ABQ4BVA4</accession>
<dbReference type="InterPro" id="IPR007627">
    <property type="entry name" value="RNA_pol_sigma70_r2"/>
</dbReference>
<keyword evidence="9" id="KW-1185">Reference proteome</keyword>
<evidence type="ECO:0000256" key="2">
    <source>
        <dbReference type="ARBA" id="ARBA00023015"/>
    </source>
</evidence>
<keyword evidence="3" id="KW-0731">Sigma factor</keyword>
<dbReference type="EMBL" id="BONC01000002">
    <property type="protein sequence ID" value="GIF54447.1"/>
    <property type="molecule type" value="Genomic_DNA"/>
</dbReference>
<dbReference type="Gene3D" id="1.10.1740.10">
    <property type="match status" value="1"/>
</dbReference>
<gene>
    <name evidence="8" type="primary">rpoE_4</name>
    <name evidence="8" type="ORF">Air01nite_05420</name>
</gene>
<name>A0ABQ4BVA4_9ACTN</name>
<dbReference type="Pfam" id="PF04542">
    <property type="entry name" value="Sigma70_r2"/>
    <property type="match status" value="1"/>
</dbReference>
<proteinExistence type="inferred from homology"/>
<dbReference type="SUPFAM" id="SSF88659">
    <property type="entry name" value="Sigma3 and sigma4 domains of RNA polymerase sigma factors"/>
    <property type="match status" value="1"/>
</dbReference>
<sequence length="174" mass="19293">MKGPDEEEFREFVTNARDTLRGIAYLTCGSWAMADDAVGAALSKLYVRWNRITSPYAYARRTVVLAAIDETRRPWRREQAAGHLLPDRPEPDPFGAVDEAMRVRAALAQVPPGQRAVLVLRFYEQLSVEETAEVLGRSQGTVKSQTARGLAALRAALDVNETPVTTPQRGERTP</sequence>
<dbReference type="InterPro" id="IPR039425">
    <property type="entry name" value="RNA_pol_sigma-70-like"/>
</dbReference>
<feature type="domain" description="RNA polymerase sigma factor 70 region 4 type 2" evidence="7">
    <location>
        <begin position="101"/>
        <end position="153"/>
    </location>
</feature>
<dbReference type="PANTHER" id="PTHR43133">
    <property type="entry name" value="RNA POLYMERASE ECF-TYPE SIGMA FACTO"/>
    <property type="match status" value="1"/>
</dbReference>
<dbReference type="Gene3D" id="1.10.10.10">
    <property type="entry name" value="Winged helix-like DNA-binding domain superfamily/Winged helix DNA-binding domain"/>
    <property type="match status" value="1"/>
</dbReference>
<feature type="domain" description="RNA polymerase sigma-70 region 2" evidence="6">
    <location>
        <begin position="16"/>
        <end position="76"/>
    </location>
</feature>
<dbReference type="InterPro" id="IPR014325">
    <property type="entry name" value="RNA_pol_sigma-E_actinobac"/>
</dbReference>
<dbReference type="InterPro" id="IPR013249">
    <property type="entry name" value="RNA_pol_sigma70_r4_t2"/>
</dbReference>
<dbReference type="PANTHER" id="PTHR43133:SF50">
    <property type="entry name" value="ECF RNA POLYMERASE SIGMA FACTOR SIGM"/>
    <property type="match status" value="1"/>
</dbReference>
<keyword evidence="4" id="KW-0238">DNA-binding</keyword>
<dbReference type="InterPro" id="IPR013324">
    <property type="entry name" value="RNA_pol_sigma_r3/r4-like"/>
</dbReference>
<dbReference type="NCBIfam" id="TIGR02983">
    <property type="entry name" value="SigE-fam_strep"/>
    <property type="match status" value="1"/>
</dbReference>
<comment type="similarity">
    <text evidence="1">Belongs to the sigma-70 factor family. ECF subfamily.</text>
</comment>
<reference evidence="8 9" key="1">
    <citation type="submission" date="2021-01" db="EMBL/GenBank/DDBJ databases">
        <title>Whole genome shotgun sequence of Asanoa iriomotensis NBRC 100142.</title>
        <authorList>
            <person name="Komaki H."/>
            <person name="Tamura T."/>
        </authorList>
    </citation>
    <scope>NUCLEOTIDE SEQUENCE [LARGE SCALE GENOMIC DNA]</scope>
    <source>
        <strain evidence="8 9">NBRC 100142</strain>
    </source>
</reference>
<evidence type="ECO:0000259" key="7">
    <source>
        <dbReference type="Pfam" id="PF08281"/>
    </source>
</evidence>